<dbReference type="AlphaFoldDB" id="A0AA40S0N5"/>
<accession>A0AA40S0N5</accession>
<sequence length="42" mass="4432">MSPIYRHVCGWSLLSVAAALPLAMPGPAQAQEAPTRLDEIAV</sequence>
<feature type="chain" id="PRO_5041413013" evidence="1">
    <location>
        <begin position="31"/>
        <end position="42"/>
    </location>
</feature>
<evidence type="ECO:0000313" key="3">
    <source>
        <dbReference type="Proteomes" id="UP000543554"/>
    </source>
</evidence>
<evidence type="ECO:0000313" key="2">
    <source>
        <dbReference type="EMBL" id="MBA8912444.1"/>
    </source>
</evidence>
<dbReference type="EMBL" id="JACJIB010000003">
    <property type="protein sequence ID" value="MBA8912444.1"/>
    <property type="molecule type" value="Genomic_DNA"/>
</dbReference>
<dbReference type="Proteomes" id="UP000543554">
    <property type="component" value="Unassembled WGS sequence"/>
</dbReference>
<feature type="signal peptide" evidence="1">
    <location>
        <begin position="1"/>
        <end position="30"/>
    </location>
</feature>
<protein>
    <submittedName>
        <fullName evidence="2">Uncharacterized protein</fullName>
    </submittedName>
</protein>
<organism evidence="2 3">
    <name type="scientific">Methylorubrum thiocyanatum</name>
    <dbReference type="NCBI Taxonomy" id="47958"/>
    <lineage>
        <taxon>Bacteria</taxon>
        <taxon>Pseudomonadati</taxon>
        <taxon>Pseudomonadota</taxon>
        <taxon>Alphaproteobacteria</taxon>
        <taxon>Hyphomicrobiales</taxon>
        <taxon>Methylobacteriaceae</taxon>
        <taxon>Methylorubrum</taxon>
    </lineage>
</organism>
<feature type="non-terminal residue" evidence="2">
    <location>
        <position position="42"/>
    </location>
</feature>
<gene>
    <name evidence="2" type="ORF">HNR51_001522</name>
</gene>
<reference evidence="2 3" key="1">
    <citation type="submission" date="2020-08" db="EMBL/GenBank/DDBJ databases">
        <title>Genomic Encyclopedia of Type Strains, Phase IV (KMG-IV): sequencing the most valuable type-strain genomes for metagenomic binning, comparative biology and taxonomic classification.</title>
        <authorList>
            <person name="Goeker M."/>
        </authorList>
    </citation>
    <scope>NUCLEOTIDE SEQUENCE [LARGE SCALE GENOMIC DNA]</scope>
    <source>
        <strain evidence="2 3">DSM 11490</strain>
    </source>
</reference>
<name>A0AA40S0N5_9HYPH</name>
<comment type="caution">
    <text evidence="2">The sequence shown here is derived from an EMBL/GenBank/DDBJ whole genome shotgun (WGS) entry which is preliminary data.</text>
</comment>
<proteinExistence type="predicted"/>
<keyword evidence="1" id="KW-0732">Signal</keyword>
<evidence type="ECO:0000256" key="1">
    <source>
        <dbReference type="SAM" id="SignalP"/>
    </source>
</evidence>
<keyword evidence="3" id="KW-1185">Reference proteome</keyword>